<keyword evidence="2" id="KW-0732">Signal</keyword>
<evidence type="ECO:0000256" key="2">
    <source>
        <dbReference type="SAM" id="SignalP"/>
    </source>
</evidence>
<reference evidence="5" key="1">
    <citation type="journal article" date="2023" name="Mol. Phylogenet. Evol.">
        <title>Genome-scale phylogeny and comparative genomics of the fungal order Sordariales.</title>
        <authorList>
            <person name="Hensen N."/>
            <person name="Bonometti L."/>
            <person name="Westerberg I."/>
            <person name="Brannstrom I.O."/>
            <person name="Guillou S."/>
            <person name="Cros-Aarteil S."/>
            <person name="Calhoun S."/>
            <person name="Haridas S."/>
            <person name="Kuo A."/>
            <person name="Mondo S."/>
            <person name="Pangilinan J."/>
            <person name="Riley R."/>
            <person name="LaButti K."/>
            <person name="Andreopoulos B."/>
            <person name="Lipzen A."/>
            <person name="Chen C."/>
            <person name="Yan M."/>
            <person name="Daum C."/>
            <person name="Ng V."/>
            <person name="Clum A."/>
            <person name="Steindorff A."/>
            <person name="Ohm R.A."/>
            <person name="Martin F."/>
            <person name="Silar P."/>
            <person name="Natvig D.O."/>
            <person name="Lalanne C."/>
            <person name="Gautier V."/>
            <person name="Ament-Velasquez S.L."/>
            <person name="Kruys A."/>
            <person name="Hutchinson M.I."/>
            <person name="Powell A.J."/>
            <person name="Barry K."/>
            <person name="Miller A.N."/>
            <person name="Grigoriev I.V."/>
            <person name="Debuchy R."/>
            <person name="Gladieux P."/>
            <person name="Hiltunen Thoren M."/>
            <person name="Johannesson H."/>
        </authorList>
    </citation>
    <scope>NUCLEOTIDE SEQUENCE [LARGE SCALE GENOMIC DNA]</scope>
    <source>
        <strain evidence="5">CBS 284.82</strain>
    </source>
</reference>
<dbReference type="AlphaFoldDB" id="A0AAN6SM07"/>
<dbReference type="InterPro" id="IPR046925">
    <property type="entry name" value="WD-like_fungi"/>
</dbReference>
<feature type="compositionally biased region" description="Polar residues" evidence="1">
    <location>
        <begin position="70"/>
        <end position="81"/>
    </location>
</feature>
<sequence length="177" mass="18558">MKYLAAITALFAAGALGTAIPAAARDASAGYHLNLTLVTEGENQYWLLTDDNLPAGLPAAPTTLATRTPNQGGLQARDSPTCSGSHQANTGDCYNLLSALSNDLNEIPNSPRNIRYNNCYASWSKPASGVRAELYSAAVDIYNSCNSNDKVSGLKRNVNIGGTVLTQCLSDRATGCS</sequence>
<evidence type="ECO:0000313" key="4">
    <source>
        <dbReference type="EMBL" id="KAK4032055.1"/>
    </source>
</evidence>
<feature type="domain" description="WD-like" evidence="3">
    <location>
        <begin position="66"/>
        <end position="176"/>
    </location>
</feature>
<dbReference type="EMBL" id="MU854656">
    <property type="protein sequence ID" value="KAK4032055.1"/>
    <property type="molecule type" value="Genomic_DNA"/>
</dbReference>
<accession>A0AAN6SM07</accession>
<feature type="chain" id="PRO_5043054711" description="WD-like domain-containing protein" evidence="2">
    <location>
        <begin position="18"/>
        <end position="177"/>
    </location>
</feature>
<proteinExistence type="predicted"/>
<name>A0AAN6SM07_9PEZI</name>
<evidence type="ECO:0000259" key="3">
    <source>
        <dbReference type="Pfam" id="PF20493"/>
    </source>
</evidence>
<organism evidence="4 5">
    <name type="scientific">Parachaetomium inaequale</name>
    <dbReference type="NCBI Taxonomy" id="2588326"/>
    <lineage>
        <taxon>Eukaryota</taxon>
        <taxon>Fungi</taxon>
        <taxon>Dikarya</taxon>
        <taxon>Ascomycota</taxon>
        <taxon>Pezizomycotina</taxon>
        <taxon>Sordariomycetes</taxon>
        <taxon>Sordariomycetidae</taxon>
        <taxon>Sordariales</taxon>
        <taxon>Chaetomiaceae</taxon>
        <taxon>Parachaetomium</taxon>
    </lineage>
</organism>
<evidence type="ECO:0000313" key="5">
    <source>
        <dbReference type="Proteomes" id="UP001303115"/>
    </source>
</evidence>
<keyword evidence="5" id="KW-1185">Reference proteome</keyword>
<feature type="signal peptide" evidence="2">
    <location>
        <begin position="1"/>
        <end position="17"/>
    </location>
</feature>
<gene>
    <name evidence="4" type="ORF">C8A01DRAFT_41508</name>
</gene>
<dbReference type="Proteomes" id="UP001303115">
    <property type="component" value="Unassembled WGS sequence"/>
</dbReference>
<evidence type="ECO:0000256" key="1">
    <source>
        <dbReference type="SAM" id="MobiDB-lite"/>
    </source>
</evidence>
<feature type="compositionally biased region" description="Low complexity" evidence="1">
    <location>
        <begin position="58"/>
        <end position="69"/>
    </location>
</feature>
<feature type="region of interest" description="Disordered" evidence="1">
    <location>
        <begin position="58"/>
        <end position="81"/>
    </location>
</feature>
<protein>
    <recommendedName>
        <fullName evidence="3">WD-like domain-containing protein</fullName>
    </recommendedName>
</protein>
<comment type="caution">
    <text evidence="4">The sequence shown here is derived from an EMBL/GenBank/DDBJ whole genome shotgun (WGS) entry which is preliminary data.</text>
</comment>
<dbReference type="Pfam" id="PF20493">
    <property type="entry name" value="WD-like_fungi"/>
    <property type="match status" value="1"/>
</dbReference>